<reference evidence="1 2" key="1">
    <citation type="submission" date="2019-05" db="EMBL/GenBank/DDBJ databases">
        <title>Another draft genome of Portunus trituberculatus and its Hox gene families provides insights of decapod evolution.</title>
        <authorList>
            <person name="Jeong J.-H."/>
            <person name="Song I."/>
            <person name="Kim S."/>
            <person name="Choi T."/>
            <person name="Kim D."/>
            <person name="Ryu S."/>
            <person name="Kim W."/>
        </authorList>
    </citation>
    <scope>NUCLEOTIDE SEQUENCE [LARGE SCALE GENOMIC DNA]</scope>
    <source>
        <tissue evidence="1">Muscle</tissue>
    </source>
</reference>
<protein>
    <submittedName>
        <fullName evidence="1">Uncharacterized protein</fullName>
    </submittedName>
</protein>
<proteinExistence type="predicted"/>
<dbReference type="AlphaFoldDB" id="A0A5B7J747"/>
<accession>A0A5B7J747</accession>
<name>A0A5B7J747_PORTR</name>
<dbReference type="Proteomes" id="UP000324222">
    <property type="component" value="Unassembled WGS sequence"/>
</dbReference>
<sequence>MPDKTAFKTCAVRAYFSRDSICVTVHVVALPGLRLAPVRLTDAPWASHEHWLSTEFILSENVQETSSAKSVSPPYQIWSLMLSY</sequence>
<comment type="caution">
    <text evidence="1">The sequence shown here is derived from an EMBL/GenBank/DDBJ whole genome shotgun (WGS) entry which is preliminary data.</text>
</comment>
<keyword evidence="2" id="KW-1185">Reference proteome</keyword>
<evidence type="ECO:0000313" key="2">
    <source>
        <dbReference type="Proteomes" id="UP000324222"/>
    </source>
</evidence>
<evidence type="ECO:0000313" key="1">
    <source>
        <dbReference type="EMBL" id="MPC90589.1"/>
    </source>
</evidence>
<organism evidence="1 2">
    <name type="scientific">Portunus trituberculatus</name>
    <name type="common">Swimming crab</name>
    <name type="synonym">Neptunus trituberculatus</name>
    <dbReference type="NCBI Taxonomy" id="210409"/>
    <lineage>
        <taxon>Eukaryota</taxon>
        <taxon>Metazoa</taxon>
        <taxon>Ecdysozoa</taxon>
        <taxon>Arthropoda</taxon>
        <taxon>Crustacea</taxon>
        <taxon>Multicrustacea</taxon>
        <taxon>Malacostraca</taxon>
        <taxon>Eumalacostraca</taxon>
        <taxon>Eucarida</taxon>
        <taxon>Decapoda</taxon>
        <taxon>Pleocyemata</taxon>
        <taxon>Brachyura</taxon>
        <taxon>Eubrachyura</taxon>
        <taxon>Portunoidea</taxon>
        <taxon>Portunidae</taxon>
        <taxon>Portuninae</taxon>
        <taxon>Portunus</taxon>
    </lineage>
</organism>
<gene>
    <name evidence="1" type="ORF">E2C01_085584</name>
</gene>
<dbReference type="EMBL" id="VSRR010084930">
    <property type="protein sequence ID" value="MPC90589.1"/>
    <property type="molecule type" value="Genomic_DNA"/>
</dbReference>